<dbReference type="EMBL" id="CP016893">
    <property type="protein sequence ID" value="AST57961.1"/>
    <property type="molecule type" value="Genomic_DNA"/>
</dbReference>
<accession>A0A223HZT7</accession>
<sequence>MQREQGKSKNRAKLFVRKTIMLHTKQRSYHIGISKSLR</sequence>
<evidence type="ECO:0000313" key="2">
    <source>
        <dbReference type="Proteomes" id="UP000214975"/>
    </source>
</evidence>
<dbReference type="Proteomes" id="UP000214975">
    <property type="component" value="Chromosome"/>
</dbReference>
<evidence type="ECO:0000313" key="1">
    <source>
        <dbReference type="EMBL" id="AST57961.1"/>
    </source>
</evidence>
<reference evidence="1 2" key="1">
    <citation type="submission" date="2016-08" db="EMBL/GenBank/DDBJ databases">
        <title>A novel genetic cassette of butanologenic Thermoanaerobacterium thermosaccharolyticum that directly convert cellulose to butanol.</title>
        <authorList>
            <person name="Li T."/>
            <person name="He J."/>
        </authorList>
    </citation>
    <scope>NUCLEOTIDE SEQUENCE [LARGE SCALE GENOMIC DNA]</scope>
    <source>
        <strain evidence="1 2">TG57</strain>
    </source>
</reference>
<organism evidence="1 2">
    <name type="scientific">Thermoanaerobacterium thermosaccharolyticum</name>
    <name type="common">Clostridium thermosaccharolyticum</name>
    <dbReference type="NCBI Taxonomy" id="1517"/>
    <lineage>
        <taxon>Bacteria</taxon>
        <taxon>Bacillati</taxon>
        <taxon>Bacillota</taxon>
        <taxon>Clostridia</taxon>
        <taxon>Thermoanaerobacterales</taxon>
        <taxon>Thermoanaerobacteraceae</taxon>
        <taxon>Thermoanaerobacterium</taxon>
    </lineage>
</organism>
<name>A0A223HZT7_THETR</name>
<gene>
    <name evidence="1" type="ORF">Thert_02009</name>
</gene>
<proteinExistence type="predicted"/>
<protein>
    <submittedName>
        <fullName evidence="1">Uncharacterized protein</fullName>
    </submittedName>
</protein>
<dbReference type="AlphaFoldDB" id="A0A223HZT7"/>